<dbReference type="PANTHER" id="PTHR32309:SF13">
    <property type="entry name" value="FERRIC ENTEROBACTIN TRANSPORT PROTEIN FEPE"/>
    <property type="match status" value="1"/>
</dbReference>
<feature type="region of interest" description="Disordered" evidence="1">
    <location>
        <begin position="346"/>
        <end position="367"/>
    </location>
</feature>
<evidence type="ECO:0000313" key="3">
    <source>
        <dbReference type="EMBL" id="RRR65908.1"/>
    </source>
</evidence>
<feature type="transmembrane region" description="Helical" evidence="2">
    <location>
        <begin position="274"/>
        <end position="299"/>
    </location>
</feature>
<organism evidence="3 4">
    <name type="scientific">Candidatus Viridilinea halotolerans</name>
    <dbReference type="NCBI Taxonomy" id="2491704"/>
    <lineage>
        <taxon>Bacteria</taxon>
        <taxon>Bacillati</taxon>
        <taxon>Chloroflexota</taxon>
        <taxon>Chloroflexia</taxon>
        <taxon>Chloroflexales</taxon>
        <taxon>Chloroflexineae</taxon>
        <taxon>Oscillochloridaceae</taxon>
        <taxon>Candidatus Viridilinea</taxon>
    </lineage>
</organism>
<name>A0A426TR81_9CHLR</name>
<evidence type="ECO:0000313" key="4">
    <source>
        <dbReference type="Proteomes" id="UP000280307"/>
    </source>
</evidence>
<accession>A0A426TR81</accession>
<feature type="transmembrane region" description="Helical" evidence="2">
    <location>
        <begin position="12"/>
        <end position="35"/>
    </location>
</feature>
<protein>
    <submittedName>
        <fullName evidence="3">Lipopolysaccharide biosynthesis protein</fullName>
    </submittedName>
</protein>
<comment type="caution">
    <text evidence="3">The sequence shown here is derived from an EMBL/GenBank/DDBJ whole genome shotgun (WGS) entry which is preliminary data.</text>
</comment>
<reference evidence="3 4" key="1">
    <citation type="submission" date="2018-12" db="EMBL/GenBank/DDBJ databases">
        <title>Genome Sequence of Candidatus Viridilinea halotolerans isolated from saline sulfide-rich spring.</title>
        <authorList>
            <person name="Grouzdev D.S."/>
            <person name="Burganskaya E.I."/>
            <person name="Krutkina M.S."/>
            <person name="Sukhacheva M.V."/>
            <person name="Gorlenko V.M."/>
        </authorList>
    </citation>
    <scope>NUCLEOTIDE SEQUENCE [LARGE SCALE GENOMIC DNA]</scope>
    <source>
        <strain evidence="3">Chok-6</strain>
    </source>
</reference>
<dbReference type="Proteomes" id="UP000280307">
    <property type="component" value="Unassembled WGS sequence"/>
</dbReference>
<proteinExistence type="predicted"/>
<dbReference type="GO" id="GO:0004713">
    <property type="term" value="F:protein tyrosine kinase activity"/>
    <property type="evidence" value="ECO:0007669"/>
    <property type="project" value="TreeGrafter"/>
</dbReference>
<keyword evidence="2" id="KW-0812">Transmembrane</keyword>
<gene>
    <name evidence="3" type="ORF">EI684_21790</name>
</gene>
<evidence type="ECO:0000256" key="2">
    <source>
        <dbReference type="SAM" id="Phobius"/>
    </source>
</evidence>
<keyword evidence="2" id="KW-1133">Transmembrane helix</keyword>
<dbReference type="GO" id="GO:0005886">
    <property type="term" value="C:plasma membrane"/>
    <property type="evidence" value="ECO:0007669"/>
    <property type="project" value="TreeGrafter"/>
</dbReference>
<keyword evidence="2" id="KW-0472">Membrane</keyword>
<dbReference type="AlphaFoldDB" id="A0A426TR81"/>
<dbReference type="InterPro" id="IPR050445">
    <property type="entry name" value="Bact_polysacc_biosynth/exp"/>
</dbReference>
<evidence type="ECO:0000256" key="1">
    <source>
        <dbReference type="SAM" id="MobiDB-lite"/>
    </source>
</evidence>
<dbReference type="PANTHER" id="PTHR32309">
    <property type="entry name" value="TYROSINE-PROTEIN KINASE"/>
    <property type="match status" value="1"/>
</dbReference>
<dbReference type="EMBL" id="RSAS01000900">
    <property type="protein sequence ID" value="RRR65908.1"/>
    <property type="molecule type" value="Genomic_DNA"/>
</dbReference>
<sequence length="367" mass="41516">MVRIILLKLIESFFQMLWLATIAIIAMTALGFYWAQNKAPTYTSTGTLYIEKDSLLASLTAASSEMPWWVTKTPAERTIAEIEELLATQSFARSALVRTDFASLLEAEPKEVDATIDSFRQMLSMSTLGEKTVRITGTSEDPETAQQVVDAVLDSYVEWKLIADYQESVVAQNFFAELIGPYQDDLRQARNDLMLFLQDYPEPNNSERPIYERMEIARLEAEVERAEWRVDETKKNEESARLALAQSEALTRQTYTIIDVPQVPLEHSRSMTAVVIDIAIFAVVGVAMGVAIILLNAIFDHTFRFALDVRKTLNLPVLAVVVTAKRPWRDRLPWRRKRPVVRPVNVTQTSEPHPALGVLPQTKSNVK</sequence>